<evidence type="ECO:0000313" key="3">
    <source>
        <dbReference type="Proteomes" id="UP001259982"/>
    </source>
</evidence>
<dbReference type="SUPFAM" id="SSF52266">
    <property type="entry name" value="SGNH hydrolase"/>
    <property type="match status" value="1"/>
</dbReference>
<dbReference type="PROSITE" id="PS01098">
    <property type="entry name" value="LIPASE_GDSL_SER"/>
    <property type="match status" value="1"/>
</dbReference>
<dbReference type="Pfam" id="PF13472">
    <property type="entry name" value="Lipase_GDSL_2"/>
    <property type="match status" value="1"/>
</dbReference>
<evidence type="ECO:0000313" key="2">
    <source>
        <dbReference type="EMBL" id="MDT0618328.1"/>
    </source>
</evidence>
<dbReference type="InterPro" id="IPR051532">
    <property type="entry name" value="Ester_Hydrolysis_Enzymes"/>
</dbReference>
<proteinExistence type="predicted"/>
<dbReference type="PANTHER" id="PTHR30383:SF24">
    <property type="entry name" value="THIOESTERASE 1_PROTEASE 1_LYSOPHOSPHOLIPASE L1"/>
    <property type="match status" value="1"/>
</dbReference>
<reference evidence="2 3" key="1">
    <citation type="submission" date="2023-09" db="EMBL/GenBank/DDBJ databases">
        <authorList>
            <person name="Rey-Velasco X."/>
        </authorList>
    </citation>
    <scope>NUCLEOTIDE SEQUENCE [LARGE SCALE GENOMIC DNA]</scope>
    <source>
        <strain evidence="2 3">P385</strain>
    </source>
</reference>
<dbReference type="Gene3D" id="3.40.50.1110">
    <property type="entry name" value="SGNH hydrolase"/>
    <property type="match status" value="1"/>
</dbReference>
<organism evidence="2 3">
    <name type="scientific">Spectribacter acetivorans</name>
    <dbReference type="NCBI Taxonomy" id="3075603"/>
    <lineage>
        <taxon>Bacteria</taxon>
        <taxon>Pseudomonadati</taxon>
        <taxon>Pseudomonadota</taxon>
        <taxon>Gammaproteobacteria</taxon>
        <taxon>Salinisphaerales</taxon>
        <taxon>Salinisphaeraceae</taxon>
        <taxon>Spectribacter</taxon>
    </lineage>
</organism>
<dbReference type="Proteomes" id="UP001259982">
    <property type="component" value="Unassembled WGS sequence"/>
</dbReference>
<gene>
    <name evidence="2" type="ORF">RM531_07555</name>
</gene>
<dbReference type="InterPro" id="IPR013830">
    <property type="entry name" value="SGNH_hydro"/>
</dbReference>
<keyword evidence="3" id="KW-1185">Reference proteome</keyword>
<protein>
    <submittedName>
        <fullName evidence="2">Arylesterase</fullName>
    </submittedName>
</protein>
<name>A0ABU3BAN8_9GAMM</name>
<dbReference type="CDD" id="cd01822">
    <property type="entry name" value="Lysophospholipase_L1_like"/>
    <property type="match status" value="1"/>
</dbReference>
<evidence type="ECO:0000259" key="1">
    <source>
        <dbReference type="Pfam" id="PF13472"/>
    </source>
</evidence>
<comment type="caution">
    <text evidence="2">The sequence shown here is derived from an EMBL/GenBank/DDBJ whole genome shotgun (WGS) entry which is preliminary data.</text>
</comment>
<dbReference type="InterPro" id="IPR008265">
    <property type="entry name" value="Lipase_GDSL_AS"/>
</dbReference>
<feature type="domain" description="SGNH hydrolase-type esterase" evidence="1">
    <location>
        <begin position="23"/>
        <end position="182"/>
    </location>
</feature>
<dbReference type="EMBL" id="JAVRHY010000005">
    <property type="protein sequence ID" value="MDT0618328.1"/>
    <property type="molecule type" value="Genomic_DNA"/>
</dbReference>
<dbReference type="PANTHER" id="PTHR30383">
    <property type="entry name" value="THIOESTERASE 1/PROTEASE 1/LYSOPHOSPHOLIPASE L1"/>
    <property type="match status" value="1"/>
</dbReference>
<dbReference type="InterPro" id="IPR036514">
    <property type="entry name" value="SGNH_hydro_sf"/>
</dbReference>
<sequence length="212" mass="22265">MRVWILLLCGWLPGLAAADGILVLGDSLGAGYGLEAEQGWVSLLDTRVARVCDALPVHNASVSGETTAGGRARLAPLLTRHEPELVILELGGNDGLRGLPPARLQANLEAMIAASRDAGARVLLVGIRIPPNYGAAYTRAFDAAFEQTVAATEVAFVPFLLEGVALDDDLMQADGIHPTAAAQPRMLDNVWPELAPLLPARCELDADSAGDD</sequence>
<dbReference type="RefSeq" id="WP_311658424.1">
    <property type="nucleotide sequence ID" value="NZ_JAVRHY010000005.1"/>
</dbReference>
<accession>A0ABU3BAN8</accession>